<feature type="region of interest" description="Disordered" evidence="1">
    <location>
        <begin position="32"/>
        <end position="51"/>
    </location>
</feature>
<dbReference type="RefSeq" id="WP_184534636.1">
    <property type="nucleotide sequence ID" value="NZ_JACHJW010000001.1"/>
</dbReference>
<evidence type="ECO:0000259" key="2">
    <source>
        <dbReference type="Pfam" id="PF13354"/>
    </source>
</evidence>
<protein>
    <recommendedName>
        <fullName evidence="2">Beta-lactamase class A catalytic domain-containing protein</fullName>
    </recommendedName>
</protein>
<dbReference type="InterPro" id="IPR012338">
    <property type="entry name" value="Beta-lactam/transpept-like"/>
</dbReference>
<dbReference type="SUPFAM" id="SSF56601">
    <property type="entry name" value="beta-lactamase/transpeptidase-like"/>
    <property type="match status" value="1"/>
</dbReference>
<gene>
    <name evidence="3" type="ORF">FHR38_002302</name>
</gene>
<organism evidence="3 4">
    <name type="scientific">Micromonospora polyrhachis</name>
    <dbReference type="NCBI Taxonomy" id="1282883"/>
    <lineage>
        <taxon>Bacteria</taxon>
        <taxon>Bacillati</taxon>
        <taxon>Actinomycetota</taxon>
        <taxon>Actinomycetes</taxon>
        <taxon>Micromonosporales</taxon>
        <taxon>Micromonosporaceae</taxon>
        <taxon>Micromonospora</taxon>
    </lineage>
</organism>
<feature type="domain" description="Beta-lactamase class A catalytic" evidence="2">
    <location>
        <begin position="119"/>
        <end position="211"/>
    </location>
</feature>
<evidence type="ECO:0000313" key="3">
    <source>
        <dbReference type="EMBL" id="MBB4958569.1"/>
    </source>
</evidence>
<sequence>MRSRLTLALTLAAVVLVGAWLIPTAYAELTSRDDGDRIGTGQTLATPDPSMATTAPPTLAPAEVSVATDGFLSWALLERRTGTISGSRNITATSSTESMIKIWIVSDVLRLLGDRSPTPQMLKWASSAIRDSDDDATNALYNRGGQAKIITRMIKICGLTETRAIAPRGTTIWWSYTQISARDAVRLGECVKNGKAAGPKWTEWVLDEMSKVRGTTAPADQEARRGGGRWGIIDGLPEEIRSGTRISIKNGWTAIGADQSWHVTCLAIADDWVLSVLMRYPTANGLDHGARVCASVTSQLVTTRPRTDVEAPRPIELALNAPQPIGKD</sequence>
<accession>A0A7W7SPH4</accession>
<proteinExistence type="predicted"/>
<dbReference type="GO" id="GO:0008800">
    <property type="term" value="F:beta-lactamase activity"/>
    <property type="evidence" value="ECO:0007669"/>
    <property type="project" value="InterPro"/>
</dbReference>
<keyword evidence="4" id="KW-1185">Reference proteome</keyword>
<reference evidence="3 4" key="1">
    <citation type="submission" date="2020-08" db="EMBL/GenBank/DDBJ databases">
        <title>Sequencing the genomes of 1000 actinobacteria strains.</title>
        <authorList>
            <person name="Klenk H.-P."/>
        </authorList>
    </citation>
    <scope>NUCLEOTIDE SEQUENCE [LARGE SCALE GENOMIC DNA]</scope>
    <source>
        <strain evidence="3 4">DSM 45886</strain>
    </source>
</reference>
<dbReference type="GO" id="GO:0030655">
    <property type="term" value="P:beta-lactam antibiotic catabolic process"/>
    <property type="evidence" value="ECO:0007669"/>
    <property type="project" value="InterPro"/>
</dbReference>
<dbReference type="InterPro" id="IPR045155">
    <property type="entry name" value="Beta-lactam_cat"/>
</dbReference>
<dbReference type="Proteomes" id="UP000578819">
    <property type="component" value="Unassembled WGS sequence"/>
</dbReference>
<dbReference type="Gene3D" id="3.40.710.10">
    <property type="entry name" value="DD-peptidase/beta-lactamase superfamily"/>
    <property type="match status" value="1"/>
</dbReference>
<dbReference type="EMBL" id="JACHJW010000001">
    <property type="protein sequence ID" value="MBB4958569.1"/>
    <property type="molecule type" value="Genomic_DNA"/>
</dbReference>
<evidence type="ECO:0000256" key="1">
    <source>
        <dbReference type="SAM" id="MobiDB-lite"/>
    </source>
</evidence>
<dbReference type="Pfam" id="PF13354">
    <property type="entry name" value="Beta-lactamase2"/>
    <property type="match status" value="1"/>
</dbReference>
<dbReference type="AlphaFoldDB" id="A0A7W7SPH4"/>
<comment type="caution">
    <text evidence="3">The sequence shown here is derived from an EMBL/GenBank/DDBJ whole genome shotgun (WGS) entry which is preliminary data.</text>
</comment>
<name>A0A7W7SPH4_9ACTN</name>
<evidence type="ECO:0000313" key="4">
    <source>
        <dbReference type="Proteomes" id="UP000578819"/>
    </source>
</evidence>